<proteinExistence type="predicted"/>
<gene>
    <name evidence="2" type="ORF">Q8791_00620</name>
</gene>
<dbReference type="Proteomes" id="UP001356095">
    <property type="component" value="Unassembled WGS sequence"/>
</dbReference>
<accession>A0ABU7K0P1</accession>
<sequence>MITTAISQALRTRGDERAVLCRIGAGGTALDELDSLRLRSDDLLLDLGAHPVGGPADPGGAVDEDGSRSAVGLVAVVAASLTDLRRAVTLAAHLPRAVHLLVAVEHIPGHHGVLVPSPPGIEEWNDLHELRVRKAEKGGWLCELFFPSGTEVAPALAAIFHGGRGRRRGPGSGLQAGLHGPQAHLWRPGDPSATPVGAAGPVPLIRVTPAADLVLRTQDGAALPLWEDVAVPALDRSTTGAGSWESLVDAGGTSAALRVRGPDPVTAIAPIDERLVNPMGFNKKTKGPVGDLTVDGEHAVIRTADAVLVTVPADGGITDVDLAGIRELRVVRVDWSGHAGPAAAVRAVASLAAGGVPLVSGPVPAWAAGLGQPLTDLLTSVEEDDMIDALAREEHSIRLRRAALRTHGQRTRWRALAAEVGIPVVPDPLVSVVLCTRRPDLVGFALAQVARQRHVRFELVLALHGFSADLPAVRAAVDGFAALGHPVTVHEADGDRIFGAVMNEAVDRASGTVIAKWDDDDWYGPEHLADLMLARAYSGADVVGISQNYTYLQELDLTVWRSYRSEFPNAQVVGSTILTDRVVLEDVGGFRPLPRAIDSQFLLSVRQGGGRIYRTHGLGYLLRRAGAGHTWEVDLGYFLRNHTKQWSGWRPNSLMEGEAGALGRAAPHTEHSEGHS</sequence>
<dbReference type="InterPro" id="IPR029044">
    <property type="entry name" value="Nucleotide-diphossugar_trans"/>
</dbReference>
<keyword evidence="2" id="KW-0808">Transferase</keyword>
<dbReference type="EC" id="2.4.-.-" evidence="2"/>
<keyword evidence="3" id="KW-1185">Reference proteome</keyword>
<feature type="domain" description="Glycosyltransferase 2-like" evidence="1">
    <location>
        <begin position="435"/>
        <end position="547"/>
    </location>
</feature>
<comment type="caution">
    <text evidence="2">The sequence shown here is derived from an EMBL/GenBank/DDBJ whole genome shotgun (WGS) entry which is preliminary data.</text>
</comment>
<dbReference type="Gene3D" id="3.90.550.10">
    <property type="entry name" value="Spore Coat Polysaccharide Biosynthesis Protein SpsA, Chain A"/>
    <property type="match status" value="1"/>
</dbReference>
<protein>
    <submittedName>
        <fullName evidence="2">Glycosyltransferase</fullName>
        <ecNumber evidence="2">2.4.-.-</ecNumber>
    </submittedName>
</protein>
<dbReference type="GO" id="GO:0016757">
    <property type="term" value="F:glycosyltransferase activity"/>
    <property type="evidence" value="ECO:0007669"/>
    <property type="project" value="UniProtKB-KW"/>
</dbReference>
<dbReference type="RefSeq" id="WP_330089556.1">
    <property type="nucleotide sequence ID" value="NZ_JAUZMY010000001.1"/>
</dbReference>
<name>A0ABU7K0P1_9ACTN</name>
<dbReference type="Pfam" id="PF00535">
    <property type="entry name" value="Glycos_transf_2"/>
    <property type="match status" value="1"/>
</dbReference>
<evidence type="ECO:0000259" key="1">
    <source>
        <dbReference type="Pfam" id="PF00535"/>
    </source>
</evidence>
<reference evidence="2 3" key="1">
    <citation type="submission" date="2023-08" db="EMBL/GenBank/DDBJ databases">
        <authorList>
            <person name="Girao M."/>
            <person name="Carvalho M.F."/>
        </authorList>
    </citation>
    <scope>NUCLEOTIDE SEQUENCE [LARGE SCALE GENOMIC DNA]</scope>
    <source>
        <strain evidence="2 3">CT-R113</strain>
    </source>
</reference>
<dbReference type="PANTHER" id="PTHR43685">
    <property type="entry name" value="GLYCOSYLTRANSFERASE"/>
    <property type="match status" value="1"/>
</dbReference>
<dbReference type="InterPro" id="IPR050834">
    <property type="entry name" value="Glycosyltransf_2"/>
</dbReference>
<organism evidence="2 3">
    <name type="scientific">Nocardiopsis codii</name>
    <dbReference type="NCBI Taxonomy" id="3065942"/>
    <lineage>
        <taxon>Bacteria</taxon>
        <taxon>Bacillati</taxon>
        <taxon>Actinomycetota</taxon>
        <taxon>Actinomycetes</taxon>
        <taxon>Streptosporangiales</taxon>
        <taxon>Nocardiopsidaceae</taxon>
        <taxon>Nocardiopsis</taxon>
    </lineage>
</organism>
<keyword evidence="2" id="KW-0328">Glycosyltransferase</keyword>
<dbReference type="InterPro" id="IPR001173">
    <property type="entry name" value="Glyco_trans_2-like"/>
</dbReference>
<dbReference type="PANTHER" id="PTHR43685:SF2">
    <property type="entry name" value="GLYCOSYLTRANSFERASE 2-LIKE DOMAIN-CONTAINING PROTEIN"/>
    <property type="match status" value="1"/>
</dbReference>
<dbReference type="CDD" id="cd00761">
    <property type="entry name" value="Glyco_tranf_GTA_type"/>
    <property type="match status" value="1"/>
</dbReference>
<dbReference type="EMBL" id="JAUZMY010000001">
    <property type="protein sequence ID" value="MEE2035725.1"/>
    <property type="molecule type" value="Genomic_DNA"/>
</dbReference>
<evidence type="ECO:0000313" key="3">
    <source>
        <dbReference type="Proteomes" id="UP001356095"/>
    </source>
</evidence>
<evidence type="ECO:0000313" key="2">
    <source>
        <dbReference type="EMBL" id="MEE2035725.1"/>
    </source>
</evidence>
<dbReference type="SUPFAM" id="SSF53448">
    <property type="entry name" value="Nucleotide-diphospho-sugar transferases"/>
    <property type="match status" value="1"/>
</dbReference>